<dbReference type="RefSeq" id="XP_027087598.1">
    <property type="nucleotide sequence ID" value="XM_027231797.1"/>
</dbReference>
<evidence type="ECO:0000313" key="1">
    <source>
        <dbReference type="Proteomes" id="UP001652660"/>
    </source>
</evidence>
<accession>A0A6P6UAT4</accession>
<dbReference type="OrthoDB" id="1882251at2759"/>
<organism evidence="1 2">
    <name type="scientific">Coffea arabica</name>
    <name type="common">Arabian coffee</name>
    <dbReference type="NCBI Taxonomy" id="13443"/>
    <lineage>
        <taxon>Eukaryota</taxon>
        <taxon>Viridiplantae</taxon>
        <taxon>Streptophyta</taxon>
        <taxon>Embryophyta</taxon>
        <taxon>Tracheophyta</taxon>
        <taxon>Spermatophyta</taxon>
        <taxon>Magnoliopsida</taxon>
        <taxon>eudicotyledons</taxon>
        <taxon>Gunneridae</taxon>
        <taxon>Pentapetalae</taxon>
        <taxon>asterids</taxon>
        <taxon>lamiids</taxon>
        <taxon>Gentianales</taxon>
        <taxon>Rubiaceae</taxon>
        <taxon>Ixoroideae</taxon>
        <taxon>Gardenieae complex</taxon>
        <taxon>Bertiereae - Coffeeae clade</taxon>
        <taxon>Coffeeae</taxon>
        <taxon>Coffea</taxon>
    </lineage>
</organism>
<evidence type="ECO:0000313" key="2">
    <source>
        <dbReference type="RefSeq" id="XP_027087598.1"/>
    </source>
</evidence>
<dbReference type="GeneID" id="113709047"/>
<dbReference type="PANTHER" id="PTHR33527">
    <property type="entry name" value="OS07G0274300 PROTEIN"/>
    <property type="match status" value="1"/>
</dbReference>
<dbReference type="PANTHER" id="PTHR33527:SF28">
    <property type="entry name" value="GB|AAD43168.1"/>
    <property type="match status" value="1"/>
</dbReference>
<dbReference type="AlphaFoldDB" id="A0A6P6UAT4"/>
<gene>
    <name evidence="2" type="primary">LOC113709047</name>
</gene>
<dbReference type="Proteomes" id="UP001652660">
    <property type="component" value="Chromosome 9c"/>
</dbReference>
<protein>
    <submittedName>
        <fullName evidence="2">Uncharacterized protein</fullName>
    </submittedName>
</protein>
<reference evidence="1" key="1">
    <citation type="journal article" date="2025" name="Foods">
        <title>Unveiling the Microbial Signatures of Arabica Coffee Cherries: Insights into Ripeness Specific Diversity, Functional Traits, and Implications for Quality and Safety.</title>
        <authorList>
            <consortium name="RefSeq"/>
            <person name="Tenea G.N."/>
            <person name="Cifuentes V."/>
            <person name="Reyes P."/>
            <person name="Cevallos-Vallejos M."/>
        </authorList>
    </citation>
    <scope>NUCLEOTIDE SEQUENCE [LARGE SCALE GENOMIC DNA]</scope>
</reference>
<reference evidence="2" key="2">
    <citation type="submission" date="2025-08" db="UniProtKB">
        <authorList>
            <consortium name="RefSeq"/>
        </authorList>
    </citation>
    <scope>IDENTIFICATION</scope>
    <source>
        <tissue evidence="2">Leaves</tissue>
    </source>
</reference>
<proteinExistence type="predicted"/>
<sequence length="176" mass="20155">MSLSASALFLYCCPKITDEQFNVFHSMERQLYSHVIFDLGQDPEQSMQVIGFWMWLELVICTKKDLVIQLLKLPIKELKEVADESVVCLRCMGSEILPFADGNFELVLLPKLVLQNIRLELLHEYRLTVINEVRRRVRDVCLRAFKNILEKVVDDKFCGGSGSISTTASPGELMEL</sequence>
<name>A0A6P6UAT4_COFAR</name>
<keyword evidence="1" id="KW-1185">Reference proteome</keyword>